<dbReference type="PANTHER" id="PTHR23089">
    <property type="entry name" value="HISTIDINE TRIAD HIT PROTEIN"/>
    <property type="match status" value="1"/>
</dbReference>
<dbReference type="Proteomes" id="UP000177187">
    <property type="component" value="Unassembled WGS sequence"/>
</dbReference>
<dbReference type="STRING" id="1817816.A2Y64_01525"/>
<dbReference type="SUPFAM" id="SSF54197">
    <property type="entry name" value="HIT-like"/>
    <property type="match status" value="1"/>
</dbReference>
<evidence type="ECO:0000313" key="5">
    <source>
        <dbReference type="EMBL" id="OGD71899.1"/>
    </source>
</evidence>
<accession>A0A1F5EWY5</accession>
<name>A0A1F5EWY5_9BACT</name>
<comment type="caution">
    <text evidence="5">The sequence shown here is derived from an EMBL/GenBank/DDBJ whole genome shotgun (WGS) entry which is preliminary data.</text>
</comment>
<evidence type="ECO:0000313" key="6">
    <source>
        <dbReference type="Proteomes" id="UP000177187"/>
    </source>
</evidence>
<dbReference type="GO" id="GO:0003824">
    <property type="term" value="F:catalytic activity"/>
    <property type="evidence" value="ECO:0007669"/>
    <property type="project" value="InterPro"/>
</dbReference>
<dbReference type="Pfam" id="PF01230">
    <property type="entry name" value="HIT"/>
    <property type="match status" value="1"/>
</dbReference>
<dbReference type="InterPro" id="IPR036265">
    <property type="entry name" value="HIT-like_sf"/>
</dbReference>
<evidence type="ECO:0000256" key="3">
    <source>
        <dbReference type="PROSITE-ProRule" id="PRU00464"/>
    </source>
</evidence>
<dbReference type="PROSITE" id="PS51084">
    <property type="entry name" value="HIT_2"/>
    <property type="match status" value="1"/>
</dbReference>
<dbReference type="InterPro" id="IPR001310">
    <property type="entry name" value="Histidine_triad_HIT"/>
</dbReference>
<organism evidence="5 6">
    <name type="scientific">Candidatus Coatesbacteria bacterium RBG_13_66_14</name>
    <dbReference type="NCBI Taxonomy" id="1817816"/>
    <lineage>
        <taxon>Bacteria</taxon>
        <taxon>Candidatus Coatesiibacteriota</taxon>
    </lineage>
</organism>
<dbReference type="PROSITE" id="PS00892">
    <property type="entry name" value="HIT_1"/>
    <property type="match status" value="1"/>
</dbReference>
<feature type="domain" description="HIT" evidence="4">
    <location>
        <begin position="5"/>
        <end position="113"/>
    </location>
</feature>
<dbReference type="CDD" id="cd01276">
    <property type="entry name" value="PKCI_related"/>
    <property type="match status" value="1"/>
</dbReference>
<feature type="short sequence motif" description="Histidine triad motif" evidence="2 3">
    <location>
        <begin position="97"/>
        <end position="101"/>
    </location>
</feature>
<dbReference type="EMBL" id="MFAF01000137">
    <property type="protein sequence ID" value="OGD71899.1"/>
    <property type="molecule type" value="Genomic_DNA"/>
</dbReference>
<gene>
    <name evidence="5" type="ORF">A2Y64_01525</name>
</gene>
<dbReference type="InterPro" id="IPR019808">
    <property type="entry name" value="Histidine_triad_CS"/>
</dbReference>
<reference evidence="5 6" key="1">
    <citation type="journal article" date="2016" name="Nat. Commun.">
        <title>Thousands of microbial genomes shed light on interconnected biogeochemical processes in an aquifer system.</title>
        <authorList>
            <person name="Anantharaman K."/>
            <person name="Brown C.T."/>
            <person name="Hug L.A."/>
            <person name="Sharon I."/>
            <person name="Castelle C.J."/>
            <person name="Probst A.J."/>
            <person name="Thomas B.C."/>
            <person name="Singh A."/>
            <person name="Wilkins M.J."/>
            <person name="Karaoz U."/>
            <person name="Brodie E.L."/>
            <person name="Williams K.H."/>
            <person name="Hubbard S.S."/>
            <person name="Banfield J.F."/>
        </authorList>
    </citation>
    <scope>NUCLEOTIDE SEQUENCE [LARGE SCALE GENOMIC DNA]</scope>
</reference>
<dbReference type="Gene3D" id="3.30.428.10">
    <property type="entry name" value="HIT-like"/>
    <property type="match status" value="1"/>
</dbReference>
<evidence type="ECO:0000259" key="4">
    <source>
        <dbReference type="PROSITE" id="PS51084"/>
    </source>
</evidence>
<protein>
    <submittedName>
        <fullName evidence="5">Histidine triad nucleotide-binding protein</fullName>
    </submittedName>
</protein>
<dbReference type="PRINTS" id="PR00332">
    <property type="entry name" value="HISTRIAD"/>
</dbReference>
<proteinExistence type="predicted"/>
<feature type="active site" description="Tele-AMP-histidine intermediate" evidence="1">
    <location>
        <position position="99"/>
    </location>
</feature>
<sequence>MRDCIFCRIVAGEIPSTKVYEDERYYAFRDINPKAPVHFLVVTREHIGGVADMEGREELLGGLVTTGIRMAAELGLADAGYRLVLNQGADGGQSVPHVHLHVLGGRALAWPPG</sequence>
<evidence type="ECO:0000256" key="1">
    <source>
        <dbReference type="PIRSR" id="PIRSR601310-1"/>
    </source>
</evidence>
<evidence type="ECO:0000256" key="2">
    <source>
        <dbReference type="PIRSR" id="PIRSR601310-3"/>
    </source>
</evidence>
<dbReference type="AlphaFoldDB" id="A0A1F5EWY5"/>
<dbReference type="InterPro" id="IPR011146">
    <property type="entry name" value="HIT-like"/>
</dbReference>